<protein>
    <recommendedName>
        <fullName evidence="8">AP2/ERF domain-containing protein</fullName>
    </recommendedName>
</protein>
<reference evidence="9" key="1">
    <citation type="submission" date="2021-01" db="UniProtKB">
        <authorList>
            <consortium name="EnsemblPlants"/>
        </authorList>
    </citation>
    <scope>IDENTIFICATION</scope>
</reference>
<dbReference type="FunFam" id="3.30.730.10:FF:000001">
    <property type="entry name" value="Ethylene-responsive transcription factor 2"/>
    <property type="match status" value="1"/>
</dbReference>
<evidence type="ECO:0000256" key="3">
    <source>
        <dbReference type="ARBA" id="ARBA00023125"/>
    </source>
</evidence>
<keyword evidence="3" id="KW-0238">DNA-binding</keyword>
<proteinExistence type="inferred from homology"/>
<keyword evidence="4" id="KW-0804">Transcription</keyword>
<sequence length="354" mass="37660">MNPNLPLSNPNTEENNNSNGSSCSNSNNNTDINDSCKSNKCGKGKGGPDNNKFRYRGVRQRSWGKWVAEIREPRKRTRKWLGTFSTAEDAARAYDRAALVLYGSRAQLNLQPSSPNAGAAASSRASSSSRATSSSSSSSTQTQLRPLLPRPPTGFNYAAFPIQPAPTAQPGSSHHQNPAAFSVLSAAPSAYVPYGLYGPSLVFPNAAATNHSNSKLGHQQQHQVTTYQSLHPFPDPNNNHTCTEPVAGKNRMATVTATPTTSYSNPNSKEEVRLGNNGDGTMSYEEINSLVGSLCSNSDQGVGVGPVGQSVSDPLAVVGSGPDQDLWPSFGGEDGIPATSFWDYGQADPFLFDF</sequence>
<dbReference type="Proteomes" id="UP000594263">
    <property type="component" value="Unplaced"/>
</dbReference>
<dbReference type="InterPro" id="IPR016177">
    <property type="entry name" value="DNA-bd_dom_sf"/>
</dbReference>
<feature type="compositionally biased region" description="Polar residues" evidence="7">
    <location>
        <begin position="211"/>
        <end position="229"/>
    </location>
</feature>
<dbReference type="Gene3D" id="3.30.730.10">
    <property type="entry name" value="AP2/ERF domain"/>
    <property type="match status" value="1"/>
</dbReference>
<evidence type="ECO:0000313" key="9">
    <source>
        <dbReference type="EnsemblPlants" id="Kaladp0011s0964.1.v1.1.CDS.1"/>
    </source>
</evidence>
<evidence type="ECO:0000259" key="8">
    <source>
        <dbReference type="PROSITE" id="PS51032"/>
    </source>
</evidence>
<dbReference type="GO" id="GO:0003700">
    <property type="term" value="F:DNA-binding transcription factor activity"/>
    <property type="evidence" value="ECO:0007669"/>
    <property type="project" value="InterPro"/>
</dbReference>
<dbReference type="GO" id="GO:0000976">
    <property type="term" value="F:transcription cis-regulatory region binding"/>
    <property type="evidence" value="ECO:0007669"/>
    <property type="project" value="TreeGrafter"/>
</dbReference>
<feature type="compositionally biased region" description="Low complexity" evidence="7">
    <location>
        <begin position="119"/>
        <end position="147"/>
    </location>
</feature>
<dbReference type="Pfam" id="PF00847">
    <property type="entry name" value="AP2"/>
    <property type="match status" value="1"/>
</dbReference>
<organism evidence="9 10">
    <name type="scientific">Kalanchoe fedtschenkoi</name>
    <name type="common">Lavender scallops</name>
    <name type="synonym">South American air plant</name>
    <dbReference type="NCBI Taxonomy" id="63787"/>
    <lineage>
        <taxon>Eukaryota</taxon>
        <taxon>Viridiplantae</taxon>
        <taxon>Streptophyta</taxon>
        <taxon>Embryophyta</taxon>
        <taxon>Tracheophyta</taxon>
        <taxon>Spermatophyta</taxon>
        <taxon>Magnoliopsida</taxon>
        <taxon>eudicotyledons</taxon>
        <taxon>Gunneridae</taxon>
        <taxon>Pentapetalae</taxon>
        <taxon>Saxifragales</taxon>
        <taxon>Crassulaceae</taxon>
        <taxon>Kalanchoe</taxon>
    </lineage>
</organism>
<feature type="compositionally biased region" description="Low complexity" evidence="7">
    <location>
        <begin position="1"/>
        <end position="41"/>
    </location>
</feature>
<dbReference type="Gramene" id="Kaladp0011s0964.1.v1.1">
    <property type="protein sequence ID" value="Kaladp0011s0964.1.v1.1.CDS.1"/>
    <property type="gene ID" value="Kaladp0011s0964.v1.1"/>
</dbReference>
<name>A0A7N0RJ79_KALFE</name>
<dbReference type="GO" id="GO:0045893">
    <property type="term" value="P:positive regulation of DNA-templated transcription"/>
    <property type="evidence" value="ECO:0007669"/>
    <property type="project" value="TreeGrafter"/>
</dbReference>
<dbReference type="GO" id="GO:0006950">
    <property type="term" value="P:response to stress"/>
    <property type="evidence" value="ECO:0007669"/>
    <property type="project" value="TreeGrafter"/>
</dbReference>
<evidence type="ECO:0000313" key="10">
    <source>
        <dbReference type="Proteomes" id="UP000594263"/>
    </source>
</evidence>
<evidence type="ECO:0000256" key="4">
    <source>
        <dbReference type="ARBA" id="ARBA00023163"/>
    </source>
</evidence>
<dbReference type="PANTHER" id="PTHR31241">
    <property type="entry name" value="DEHYDRATION-RESPONSIVE ELEMENT-BINDING PROTEIN 2C"/>
    <property type="match status" value="1"/>
</dbReference>
<dbReference type="InterPro" id="IPR001471">
    <property type="entry name" value="AP2/ERF_dom"/>
</dbReference>
<dbReference type="PRINTS" id="PR00367">
    <property type="entry name" value="ETHRSPELEMNT"/>
</dbReference>
<keyword evidence="5" id="KW-0539">Nucleus</keyword>
<dbReference type="SMART" id="SM00380">
    <property type="entry name" value="AP2"/>
    <property type="match status" value="1"/>
</dbReference>
<comment type="subcellular location">
    <subcellularLocation>
        <location evidence="1">Nucleus</location>
    </subcellularLocation>
</comment>
<keyword evidence="10" id="KW-1185">Reference proteome</keyword>
<evidence type="ECO:0000256" key="2">
    <source>
        <dbReference type="ARBA" id="ARBA00023015"/>
    </source>
</evidence>
<evidence type="ECO:0000256" key="7">
    <source>
        <dbReference type="SAM" id="MobiDB-lite"/>
    </source>
</evidence>
<feature type="region of interest" description="Disordered" evidence="7">
    <location>
        <begin position="211"/>
        <end position="241"/>
    </location>
</feature>
<evidence type="ECO:0000256" key="6">
    <source>
        <dbReference type="ARBA" id="ARBA00024343"/>
    </source>
</evidence>
<keyword evidence="2" id="KW-0805">Transcription regulation</keyword>
<dbReference type="PANTHER" id="PTHR31241:SF24">
    <property type="entry name" value="ETHYLENE-RESPONSIVE TRANSCRIPTION FACTOR ABI4"/>
    <property type="match status" value="1"/>
</dbReference>
<dbReference type="InterPro" id="IPR036955">
    <property type="entry name" value="AP2/ERF_dom_sf"/>
</dbReference>
<feature type="domain" description="AP2/ERF" evidence="8">
    <location>
        <begin position="54"/>
        <end position="111"/>
    </location>
</feature>
<feature type="region of interest" description="Disordered" evidence="7">
    <location>
        <begin position="1"/>
        <end position="56"/>
    </location>
</feature>
<dbReference type="AlphaFoldDB" id="A0A7N0RJ79"/>
<feature type="region of interest" description="Disordered" evidence="7">
    <location>
        <begin position="109"/>
        <end position="176"/>
    </location>
</feature>
<dbReference type="SUPFAM" id="SSF54171">
    <property type="entry name" value="DNA-binding domain"/>
    <property type="match status" value="1"/>
</dbReference>
<dbReference type="PROSITE" id="PS51032">
    <property type="entry name" value="AP2_ERF"/>
    <property type="match status" value="1"/>
</dbReference>
<dbReference type="CDD" id="cd00018">
    <property type="entry name" value="AP2"/>
    <property type="match status" value="1"/>
</dbReference>
<dbReference type="GO" id="GO:0005634">
    <property type="term" value="C:nucleus"/>
    <property type="evidence" value="ECO:0007669"/>
    <property type="project" value="UniProtKB-SubCell"/>
</dbReference>
<comment type="similarity">
    <text evidence="6">Belongs to the AP2/ERF transcription factor family. ERF subfamily.</text>
</comment>
<evidence type="ECO:0000256" key="1">
    <source>
        <dbReference type="ARBA" id="ARBA00004123"/>
    </source>
</evidence>
<evidence type="ECO:0000256" key="5">
    <source>
        <dbReference type="ARBA" id="ARBA00023242"/>
    </source>
</evidence>
<accession>A0A7N0RJ79</accession>
<dbReference type="EnsemblPlants" id="Kaladp0011s0964.1.v1.1">
    <property type="protein sequence ID" value="Kaladp0011s0964.1.v1.1.CDS.1"/>
    <property type="gene ID" value="Kaladp0011s0964.v1.1"/>
</dbReference>